<comment type="caution">
    <text evidence="9">The sequence shown here is derived from an EMBL/GenBank/DDBJ whole genome shotgun (WGS) entry which is preliminary data.</text>
</comment>
<protein>
    <recommendedName>
        <fullName evidence="8">Bacterial sugar transferase domain-containing protein</fullName>
    </recommendedName>
</protein>
<evidence type="ECO:0000256" key="1">
    <source>
        <dbReference type="ARBA" id="ARBA00004236"/>
    </source>
</evidence>
<keyword evidence="2" id="KW-1003">Cell membrane</keyword>
<gene>
    <name evidence="9" type="ORF">LCGC14_2607090</name>
</gene>
<proteinExistence type="predicted"/>
<feature type="domain" description="Bacterial sugar transferase" evidence="8">
    <location>
        <begin position="17"/>
        <end position="205"/>
    </location>
</feature>
<accession>A0A0F9AUM2</accession>
<dbReference type="GO" id="GO:0016780">
    <property type="term" value="F:phosphotransferase activity, for other substituted phosphate groups"/>
    <property type="evidence" value="ECO:0007669"/>
    <property type="project" value="TreeGrafter"/>
</dbReference>
<keyword evidence="5 7" id="KW-1133">Transmembrane helix</keyword>
<name>A0A0F9AUM2_9ZZZZ</name>
<evidence type="ECO:0000259" key="8">
    <source>
        <dbReference type="Pfam" id="PF02397"/>
    </source>
</evidence>
<dbReference type="EMBL" id="LAZR01044164">
    <property type="protein sequence ID" value="KKL05332.1"/>
    <property type="molecule type" value="Genomic_DNA"/>
</dbReference>
<keyword evidence="3" id="KW-0808">Transferase</keyword>
<dbReference type="PANTHER" id="PTHR30576">
    <property type="entry name" value="COLANIC BIOSYNTHESIS UDP-GLUCOSE LIPID CARRIER TRANSFERASE"/>
    <property type="match status" value="1"/>
</dbReference>
<dbReference type="Pfam" id="PF02397">
    <property type="entry name" value="Bac_transf"/>
    <property type="match status" value="1"/>
</dbReference>
<comment type="subcellular location">
    <subcellularLocation>
        <location evidence="1">Cell membrane</location>
    </subcellularLocation>
</comment>
<evidence type="ECO:0000256" key="5">
    <source>
        <dbReference type="ARBA" id="ARBA00022989"/>
    </source>
</evidence>
<evidence type="ECO:0000256" key="3">
    <source>
        <dbReference type="ARBA" id="ARBA00022679"/>
    </source>
</evidence>
<evidence type="ECO:0000256" key="7">
    <source>
        <dbReference type="SAM" id="Phobius"/>
    </source>
</evidence>
<dbReference type="PANTHER" id="PTHR30576:SF4">
    <property type="entry name" value="UNDECAPRENYL-PHOSPHATE GALACTOSE PHOSPHOTRANSFERASE"/>
    <property type="match status" value="1"/>
</dbReference>
<dbReference type="AlphaFoldDB" id="A0A0F9AUM2"/>
<evidence type="ECO:0000256" key="4">
    <source>
        <dbReference type="ARBA" id="ARBA00022692"/>
    </source>
</evidence>
<dbReference type="GO" id="GO:0005886">
    <property type="term" value="C:plasma membrane"/>
    <property type="evidence" value="ECO:0007669"/>
    <property type="project" value="UniProtKB-SubCell"/>
</dbReference>
<feature type="non-terminal residue" evidence="9">
    <location>
        <position position="1"/>
    </location>
</feature>
<dbReference type="InterPro" id="IPR003362">
    <property type="entry name" value="Bact_transf"/>
</dbReference>
<reference evidence="9" key="1">
    <citation type="journal article" date="2015" name="Nature">
        <title>Complex archaea that bridge the gap between prokaryotes and eukaryotes.</title>
        <authorList>
            <person name="Spang A."/>
            <person name="Saw J.H."/>
            <person name="Jorgensen S.L."/>
            <person name="Zaremba-Niedzwiedzka K."/>
            <person name="Martijn J."/>
            <person name="Lind A.E."/>
            <person name="van Eijk R."/>
            <person name="Schleper C."/>
            <person name="Guy L."/>
            <person name="Ettema T.J."/>
        </authorList>
    </citation>
    <scope>NUCLEOTIDE SEQUENCE</scope>
</reference>
<keyword evidence="6 7" id="KW-0472">Membrane</keyword>
<evidence type="ECO:0000256" key="6">
    <source>
        <dbReference type="ARBA" id="ARBA00023136"/>
    </source>
</evidence>
<evidence type="ECO:0000313" key="9">
    <source>
        <dbReference type="EMBL" id="KKL05332.1"/>
    </source>
</evidence>
<organism evidence="9">
    <name type="scientific">marine sediment metagenome</name>
    <dbReference type="NCBI Taxonomy" id="412755"/>
    <lineage>
        <taxon>unclassified sequences</taxon>
        <taxon>metagenomes</taxon>
        <taxon>ecological metagenomes</taxon>
    </lineage>
</organism>
<feature type="transmembrane region" description="Helical" evidence="7">
    <location>
        <begin position="23"/>
        <end position="45"/>
    </location>
</feature>
<evidence type="ECO:0000256" key="2">
    <source>
        <dbReference type="ARBA" id="ARBA00022475"/>
    </source>
</evidence>
<keyword evidence="4 7" id="KW-0812">Transmembrane</keyword>
<sequence length="210" mass="23386">DAEAAGPKGGLYIRVGKTLTDKIFAVLFGPLALPFVILACGLVALDGHSPLYSQKRIGRGGKIFNMWKIRTMVVDADRKLAMHLEADPAAREEWDRYQKLRNDPRITRTGRILRKTSLDELPQFWNVFLGDMSIVGPRPMMVGQERLYPGHSYYMVKPGLTGPWQISDRNLSSFADRARFDDAYLGQLSLGSDIRLIGFTVGAVLRGSGC</sequence>